<evidence type="ECO:0000256" key="7">
    <source>
        <dbReference type="ARBA" id="ARBA00022679"/>
    </source>
</evidence>
<dbReference type="Gene3D" id="3.40.50.2300">
    <property type="match status" value="1"/>
</dbReference>
<dbReference type="InterPro" id="IPR004358">
    <property type="entry name" value="Sig_transdc_His_kin-like_C"/>
</dbReference>
<evidence type="ECO:0000256" key="10">
    <source>
        <dbReference type="ARBA" id="ARBA00022777"/>
    </source>
</evidence>
<evidence type="ECO:0000259" key="21">
    <source>
        <dbReference type="PROSITE" id="PS50894"/>
    </source>
</evidence>
<keyword evidence="13" id="KW-0902">Two-component regulatory system</keyword>
<dbReference type="Gene3D" id="3.30.565.10">
    <property type="entry name" value="Histidine kinase-like ATPase, C-terminal domain"/>
    <property type="match status" value="1"/>
</dbReference>
<dbReference type="CDD" id="cd17546">
    <property type="entry name" value="REC_hyHK_CKI1_RcsC-like"/>
    <property type="match status" value="1"/>
</dbReference>
<dbReference type="PRINTS" id="PR00344">
    <property type="entry name" value="BCTRLSENSOR"/>
</dbReference>
<dbReference type="GO" id="GO:0005524">
    <property type="term" value="F:ATP binding"/>
    <property type="evidence" value="ECO:0007669"/>
    <property type="project" value="UniProtKB-KW"/>
</dbReference>
<keyword evidence="10" id="KW-0418">Kinase</keyword>
<dbReference type="SMART" id="SM00387">
    <property type="entry name" value="HATPase_c"/>
    <property type="match status" value="1"/>
</dbReference>
<dbReference type="Pfam" id="PF00072">
    <property type="entry name" value="Response_reg"/>
    <property type="match status" value="1"/>
</dbReference>
<gene>
    <name evidence="22" type="ORF">GH984_10390</name>
</gene>
<evidence type="ECO:0000259" key="19">
    <source>
        <dbReference type="PROSITE" id="PS50109"/>
    </source>
</evidence>
<comment type="catalytic activity">
    <reaction evidence="1">
        <text>ATP + protein L-histidine = ADP + protein N-phospho-L-histidine.</text>
        <dbReference type="EC" id="2.7.13.3"/>
    </reaction>
</comment>
<reference evidence="22 23" key="1">
    <citation type="submission" date="2019-11" db="EMBL/GenBank/DDBJ databases">
        <authorList>
            <person name="Zhang X.Y."/>
        </authorList>
    </citation>
    <scope>NUCLEOTIDE SEQUENCE [LARGE SCALE GENOMIC DNA]</scope>
    <source>
        <strain evidence="22 23">C176</strain>
    </source>
</reference>
<feature type="domain" description="Histidine kinase" evidence="19">
    <location>
        <begin position="295"/>
        <end position="517"/>
    </location>
</feature>
<accession>A0A6N7QRN6</accession>
<dbReference type="SUPFAM" id="SSF47384">
    <property type="entry name" value="Homodimeric domain of signal transducing histidine kinase"/>
    <property type="match status" value="1"/>
</dbReference>
<proteinExistence type="predicted"/>
<dbReference type="CDD" id="cd16922">
    <property type="entry name" value="HATPase_EvgS-ArcB-TorS-like"/>
    <property type="match status" value="1"/>
</dbReference>
<dbReference type="InterPro" id="IPR036890">
    <property type="entry name" value="HATPase_C_sf"/>
</dbReference>
<keyword evidence="23" id="KW-1185">Reference proteome</keyword>
<dbReference type="Gene3D" id="1.20.120.160">
    <property type="entry name" value="HPT domain"/>
    <property type="match status" value="1"/>
</dbReference>
<evidence type="ECO:0000256" key="18">
    <source>
        <dbReference type="PROSITE-ProRule" id="PRU00169"/>
    </source>
</evidence>
<dbReference type="InterPro" id="IPR003661">
    <property type="entry name" value="HisK_dim/P_dom"/>
</dbReference>
<dbReference type="GO" id="GO:0000155">
    <property type="term" value="F:phosphorelay sensor kinase activity"/>
    <property type="evidence" value="ECO:0007669"/>
    <property type="project" value="InterPro"/>
</dbReference>
<dbReference type="InterPro" id="IPR008207">
    <property type="entry name" value="Sig_transdc_His_kin_Hpt_dom"/>
</dbReference>
<dbReference type="InterPro" id="IPR036641">
    <property type="entry name" value="HPT_dom_sf"/>
</dbReference>
<keyword evidence="5" id="KW-0997">Cell inner membrane</keyword>
<dbReference type="InterPro" id="IPR035965">
    <property type="entry name" value="PAS-like_dom_sf"/>
</dbReference>
<comment type="subunit">
    <text evidence="15">At low DSF concentrations, interacts with RpfF.</text>
</comment>
<dbReference type="FunFam" id="1.10.287.130:FF:000002">
    <property type="entry name" value="Two-component osmosensing histidine kinase"/>
    <property type="match status" value="1"/>
</dbReference>
<organism evidence="22 23">
    <name type="scientific">Spiribacter salilacus</name>
    <dbReference type="NCBI Taxonomy" id="2664894"/>
    <lineage>
        <taxon>Bacteria</taxon>
        <taxon>Pseudomonadati</taxon>
        <taxon>Pseudomonadota</taxon>
        <taxon>Gammaproteobacteria</taxon>
        <taxon>Chromatiales</taxon>
        <taxon>Ectothiorhodospiraceae</taxon>
        <taxon>Spiribacter</taxon>
    </lineage>
</organism>
<evidence type="ECO:0000313" key="23">
    <source>
        <dbReference type="Proteomes" id="UP000433788"/>
    </source>
</evidence>
<comment type="caution">
    <text evidence="22">The sequence shown here is derived from an EMBL/GenBank/DDBJ whole genome shotgun (WGS) entry which is preliminary data.</text>
</comment>
<dbReference type="InterPro" id="IPR003594">
    <property type="entry name" value="HATPase_dom"/>
</dbReference>
<dbReference type="PROSITE" id="PS50109">
    <property type="entry name" value="HIS_KIN"/>
    <property type="match status" value="1"/>
</dbReference>
<dbReference type="InterPro" id="IPR005467">
    <property type="entry name" value="His_kinase_dom"/>
</dbReference>
<dbReference type="EC" id="2.7.13.3" evidence="3"/>
<dbReference type="EMBL" id="WJPP01000006">
    <property type="protein sequence ID" value="MRH79106.1"/>
    <property type="molecule type" value="Genomic_DNA"/>
</dbReference>
<sequence>MDCSRRTGLSNWLKDDLATLIEGLPIALAVTKLDKQRDVIYVNQQFTDSFGYTLEDISTVYQWAELAYPDPDYRSKAFARWDAAIAAAQQGAGKIESLELSVTGKTGTAREVVLRAMVFDVYALVTFTDVSILRETQAALRSAEQQLQQTAYELTENIPVGTYTMVQPPDGGMAYFAFMSTRFLELTGLKREEAAADPMKGFACVHPDDFDEWVALNAAAFEKQAPFYGETRVVVDGKVNWISAESVPRKLPDGSTVWEGVLADITTRKAAEQQLVENKQRAERLERAKSAFLANMSHEIRTPMNAVLGLTDLLMRDSLEERQRDMVSRIQDAGELLLSIIDDVLDLSRIEAGKLVIRQRLFDLNEVLERLRNLYQHVADSKGLAFELFPASGPVGQVLMGDPLRLEQVLGNLVGNAIKFTRQGRVQVSVDTVAQSKEQVRFRFNVSDTGIGLSESDQSGLFEPFTQADWADNESYPGTGLGLSISARLVRLMGGDIGVKSTLGKGSVFWVELPFGVAEGQSGVLRAADPRSMVDQQLLKGCRLLVVDDGELNRYLVQEFIEALGGECDAVNDGEQALAMLNDHPTLYSGVLMDVQMPILDGLETTRRLRKDPRFKALPIVAFTAGAMEEQREAALAAGMNDVLLKPLSLEQMAACFGRWCKQAMPEVPGIDIQHAAHTMDGNVALFERLLGIFREEFSTVLVDLKADLAKGDVASAQRRLHNIRGSATQIGALQLASVAGQVENAIEKEDFIDKQLMDIFEKSIKLIVPAIKAG</sequence>
<evidence type="ECO:0000259" key="20">
    <source>
        <dbReference type="PROSITE" id="PS50110"/>
    </source>
</evidence>
<keyword evidence="11" id="KW-0067">ATP-binding</keyword>
<dbReference type="InterPro" id="IPR036097">
    <property type="entry name" value="HisK_dim/P_sf"/>
</dbReference>
<evidence type="ECO:0000256" key="11">
    <source>
        <dbReference type="ARBA" id="ARBA00022840"/>
    </source>
</evidence>
<dbReference type="InterPro" id="IPR000014">
    <property type="entry name" value="PAS"/>
</dbReference>
<evidence type="ECO:0000256" key="5">
    <source>
        <dbReference type="ARBA" id="ARBA00022519"/>
    </source>
</evidence>
<keyword evidence="12" id="KW-1133">Transmembrane helix</keyword>
<evidence type="ECO:0000256" key="16">
    <source>
        <dbReference type="ARBA" id="ARBA00068150"/>
    </source>
</evidence>
<dbReference type="InterPro" id="IPR013655">
    <property type="entry name" value="PAS_fold_3"/>
</dbReference>
<evidence type="ECO:0000256" key="13">
    <source>
        <dbReference type="ARBA" id="ARBA00023012"/>
    </source>
</evidence>
<dbReference type="NCBIfam" id="TIGR00229">
    <property type="entry name" value="sensory_box"/>
    <property type="match status" value="1"/>
</dbReference>
<dbReference type="SUPFAM" id="SSF52172">
    <property type="entry name" value="CheY-like"/>
    <property type="match status" value="1"/>
</dbReference>
<name>A0A6N7QRN6_9GAMM</name>
<evidence type="ECO:0000256" key="4">
    <source>
        <dbReference type="ARBA" id="ARBA00022475"/>
    </source>
</evidence>
<dbReference type="PANTHER" id="PTHR43047">
    <property type="entry name" value="TWO-COMPONENT HISTIDINE PROTEIN KINASE"/>
    <property type="match status" value="1"/>
</dbReference>
<evidence type="ECO:0000256" key="15">
    <source>
        <dbReference type="ARBA" id="ARBA00064003"/>
    </source>
</evidence>
<dbReference type="FunFam" id="3.30.565.10:FF:000010">
    <property type="entry name" value="Sensor histidine kinase RcsC"/>
    <property type="match status" value="1"/>
</dbReference>
<dbReference type="SMART" id="SM00448">
    <property type="entry name" value="REC"/>
    <property type="match status" value="1"/>
</dbReference>
<dbReference type="SMART" id="SM00388">
    <property type="entry name" value="HisKA"/>
    <property type="match status" value="1"/>
</dbReference>
<dbReference type="Proteomes" id="UP000433788">
    <property type="component" value="Unassembled WGS sequence"/>
</dbReference>
<evidence type="ECO:0000256" key="14">
    <source>
        <dbReference type="ARBA" id="ARBA00023136"/>
    </source>
</evidence>
<keyword evidence="8" id="KW-0812">Transmembrane</keyword>
<keyword evidence="9" id="KW-0547">Nucleotide-binding</keyword>
<evidence type="ECO:0000256" key="12">
    <source>
        <dbReference type="ARBA" id="ARBA00022989"/>
    </source>
</evidence>
<dbReference type="GO" id="GO:0009927">
    <property type="term" value="F:histidine phosphotransfer kinase activity"/>
    <property type="evidence" value="ECO:0007669"/>
    <property type="project" value="TreeGrafter"/>
</dbReference>
<dbReference type="PROSITE" id="PS50110">
    <property type="entry name" value="RESPONSE_REGULATORY"/>
    <property type="match status" value="1"/>
</dbReference>
<feature type="domain" description="Response regulatory" evidence="20">
    <location>
        <begin position="543"/>
        <end position="661"/>
    </location>
</feature>
<keyword evidence="7" id="KW-0808">Transferase</keyword>
<comment type="subcellular location">
    <subcellularLocation>
        <location evidence="2">Cell inner membrane</location>
        <topology evidence="2">Multi-pass membrane protein</topology>
    </subcellularLocation>
</comment>
<keyword evidence="4" id="KW-1003">Cell membrane</keyword>
<evidence type="ECO:0000256" key="2">
    <source>
        <dbReference type="ARBA" id="ARBA00004429"/>
    </source>
</evidence>
<dbReference type="RefSeq" id="WP_153720157.1">
    <property type="nucleotide sequence ID" value="NZ_WJPP01000006.1"/>
</dbReference>
<dbReference type="Pfam" id="PF01627">
    <property type="entry name" value="Hpt"/>
    <property type="match status" value="1"/>
</dbReference>
<evidence type="ECO:0000256" key="1">
    <source>
        <dbReference type="ARBA" id="ARBA00000085"/>
    </source>
</evidence>
<dbReference type="Gene3D" id="3.30.450.20">
    <property type="entry name" value="PAS domain"/>
    <property type="match status" value="2"/>
</dbReference>
<evidence type="ECO:0000256" key="3">
    <source>
        <dbReference type="ARBA" id="ARBA00012438"/>
    </source>
</evidence>
<dbReference type="PANTHER" id="PTHR43047:SF72">
    <property type="entry name" value="OSMOSENSING HISTIDINE PROTEIN KINASE SLN1"/>
    <property type="match status" value="1"/>
</dbReference>
<dbReference type="GO" id="GO:0005886">
    <property type="term" value="C:plasma membrane"/>
    <property type="evidence" value="ECO:0007669"/>
    <property type="project" value="UniProtKB-SubCell"/>
</dbReference>
<dbReference type="CDD" id="cd00082">
    <property type="entry name" value="HisKA"/>
    <property type="match status" value="1"/>
</dbReference>
<feature type="modified residue" description="Phosphohistidine" evidence="17">
    <location>
        <position position="722"/>
    </location>
</feature>
<dbReference type="Pfam" id="PF00512">
    <property type="entry name" value="HisKA"/>
    <property type="match status" value="1"/>
</dbReference>
<dbReference type="Pfam" id="PF13188">
    <property type="entry name" value="PAS_8"/>
    <property type="match status" value="1"/>
</dbReference>
<dbReference type="InterPro" id="IPR001789">
    <property type="entry name" value="Sig_transdc_resp-reg_receiver"/>
</dbReference>
<dbReference type="SUPFAM" id="SSF55785">
    <property type="entry name" value="PYP-like sensor domain (PAS domain)"/>
    <property type="match status" value="2"/>
</dbReference>
<dbReference type="Pfam" id="PF08447">
    <property type="entry name" value="PAS_3"/>
    <property type="match status" value="1"/>
</dbReference>
<dbReference type="SUPFAM" id="SSF47226">
    <property type="entry name" value="Histidine-containing phosphotransfer domain, HPT domain"/>
    <property type="match status" value="1"/>
</dbReference>
<evidence type="ECO:0000256" key="6">
    <source>
        <dbReference type="ARBA" id="ARBA00022553"/>
    </source>
</evidence>
<dbReference type="SUPFAM" id="SSF55874">
    <property type="entry name" value="ATPase domain of HSP90 chaperone/DNA topoisomerase II/histidine kinase"/>
    <property type="match status" value="1"/>
</dbReference>
<dbReference type="Gene3D" id="1.10.287.130">
    <property type="match status" value="1"/>
</dbReference>
<evidence type="ECO:0000256" key="8">
    <source>
        <dbReference type="ARBA" id="ARBA00022692"/>
    </source>
</evidence>
<evidence type="ECO:0000256" key="9">
    <source>
        <dbReference type="ARBA" id="ARBA00022741"/>
    </source>
</evidence>
<evidence type="ECO:0000256" key="17">
    <source>
        <dbReference type="PROSITE-ProRule" id="PRU00110"/>
    </source>
</evidence>
<keyword evidence="6 18" id="KW-0597">Phosphoprotein</keyword>
<dbReference type="PROSITE" id="PS50894">
    <property type="entry name" value="HPT"/>
    <property type="match status" value="1"/>
</dbReference>
<keyword evidence="14" id="KW-0472">Membrane</keyword>
<dbReference type="AlphaFoldDB" id="A0A6N7QRN6"/>
<dbReference type="InterPro" id="IPR011006">
    <property type="entry name" value="CheY-like_superfamily"/>
</dbReference>
<dbReference type="Pfam" id="PF02518">
    <property type="entry name" value="HATPase_c"/>
    <property type="match status" value="1"/>
</dbReference>
<feature type="domain" description="HPt" evidence="21">
    <location>
        <begin position="683"/>
        <end position="775"/>
    </location>
</feature>
<feature type="modified residue" description="4-aspartylphosphate" evidence="18">
    <location>
        <position position="594"/>
    </location>
</feature>
<evidence type="ECO:0000313" key="22">
    <source>
        <dbReference type="EMBL" id="MRH79106.1"/>
    </source>
</evidence>
<protein>
    <recommendedName>
        <fullName evidence="16">Sensory/regulatory protein RpfC</fullName>
        <ecNumber evidence="3">2.7.13.3</ecNumber>
    </recommendedName>
</protein>